<dbReference type="PANTHER" id="PTHR34039">
    <property type="entry name" value="UPF0102 PROTEIN YRAN"/>
    <property type="match status" value="1"/>
</dbReference>
<dbReference type="SUPFAM" id="SSF52980">
    <property type="entry name" value="Restriction endonuclease-like"/>
    <property type="match status" value="1"/>
</dbReference>
<dbReference type="InterPro" id="IPR011856">
    <property type="entry name" value="tRNA_endonuc-like_dom_sf"/>
</dbReference>
<dbReference type="CDD" id="cd20736">
    <property type="entry name" value="PoNe_Nuclease"/>
    <property type="match status" value="1"/>
</dbReference>
<name>A0A0F9HJ53_9ZZZZ</name>
<evidence type="ECO:0000313" key="1">
    <source>
        <dbReference type="EMBL" id="KKL81705.1"/>
    </source>
</evidence>
<protein>
    <submittedName>
        <fullName evidence="1">Uncharacterized protein</fullName>
    </submittedName>
</protein>
<gene>
    <name evidence="1" type="ORF">LCGC14_1992100</name>
</gene>
<dbReference type="HAMAP" id="MF_00048">
    <property type="entry name" value="UPF0102"/>
    <property type="match status" value="1"/>
</dbReference>
<dbReference type="Pfam" id="PF02021">
    <property type="entry name" value="UPF0102"/>
    <property type="match status" value="1"/>
</dbReference>
<dbReference type="AlphaFoldDB" id="A0A0F9HJ53"/>
<dbReference type="GO" id="GO:0003676">
    <property type="term" value="F:nucleic acid binding"/>
    <property type="evidence" value="ECO:0007669"/>
    <property type="project" value="InterPro"/>
</dbReference>
<organism evidence="1">
    <name type="scientific">marine sediment metagenome</name>
    <dbReference type="NCBI Taxonomy" id="412755"/>
    <lineage>
        <taxon>unclassified sequences</taxon>
        <taxon>metagenomes</taxon>
        <taxon>ecological metagenomes</taxon>
    </lineage>
</organism>
<dbReference type="InterPro" id="IPR003509">
    <property type="entry name" value="UPF0102_YraN-like"/>
</dbReference>
<dbReference type="Gene3D" id="3.40.1350.10">
    <property type="match status" value="1"/>
</dbReference>
<proteinExistence type="inferred from homology"/>
<dbReference type="EMBL" id="LAZR01022485">
    <property type="protein sequence ID" value="KKL81705.1"/>
    <property type="molecule type" value="Genomic_DNA"/>
</dbReference>
<dbReference type="InterPro" id="IPR011335">
    <property type="entry name" value="Restrct_endonuc-II-like"/>
</dbReference>
<accession>A0A0F9HJ53</accession>
<reference evidence="1" key="1">
    <citation type="journal article" date="2015" name="Nature">
        <title>Complex archaea that bridge the gap between prokaryotes and eukaryotes.</title>
        <authorList>
            <person name="Spang A."/>
            <person name="Saw J.H."/>
            <person name="Jorgensen S.L."/>
            <person name="Zaremba-Niedzwiedzka K."/>
            <person name="Martijn J."/>
            <person name="Lind A.E."/>
            <person name="van Eijk R."/>
            <person name="Schleper C."/>
            <person name="Guy L."/>
            <person name="Ettema T.J."/>
        </authorList>
    </citation>
    <scope>NUCLEOTIDE SEQUENCE</scope>
</reference>
<comment type="caution">
    <text evidence="1">The sequence shown here is derived from an EMBL/GenBank/DDBJ whole genome shotgun (WGS) entry which is preliminary data.</text>
</comment>
<dbReference type="NCBIfam" id="TIGR00252">
    <property type="entry name" value="YraN family protein"/>
    <property type="match status" value="1"/>
</dbReference>
<dbReference type="PANTHER" id="PTHR34039:SF1">
    <property type="entry name" value="UPF0102 PROTEIN YRAN"/>
    <property type="match status" value="1"/>
</dbReference>
<sequence>MWPFTRARTTGQRGERLAARLLRRKGCKVLARNYRCPPGEADIVVLDPSTRADSGRETIAFVEVKTRSSASGALPESAVDRRKQAKLIRVARYYLAHHGAVDYPIRFDVIAVLLGPEGKPQLRHIVNAFEPR</sequence>